<comment type="subcellular location">
    <subcellularLocation>
        <location evidence="1">Nucleus</location>
    </subcellularLocation>
</comment>
<evidence type="ECO:0000313" key="10">
    <source>
        <dbReference type="EMBL" id="KAL1590005.1"/>
    </source>
</evidence>
<dbReference type="SMART" id="SM00355">
    <property type="entry name" value="ZnF_C2H2"/>
    <property type="match status" value="2"/>
</dbReference>
<dbReference type="GO" id="GO:0000981">
    <property type="term" value="F:DNA-binding transcription factor activity, RNA polymerase II-specific"/>
    <property type="evidence" value="ECO:0007669"/>
    <property type="project" value="InterPro"/>
</dbReference>
<evidence type="ECO:0000256" key="6">
    <source>
        <dbReference type="ARBA" id="ARBA00023242"/>
    </source>
</evidence>
<keyword evidence="2" id="KW-0479">Metal-binding</keyword>
<dbReference type="PROSITE" id="PS00028">
    <property type="entry name" value="ZINC_FINGER_C2H2_1"/>
    <property type="match status" value="2"/>
</dbReference>
<dbReference type="RefSeq" id="XP_069233110.1">
    <property type="nucleotide sequence ID" value="XM_069369958.1"/>
</dbReference>
<dbReference type="InterPro" id="IPR051059">
    <property type="entry name" value="VerF-like"/>
</dbReference>
<dbReference type="GeneID" id="96002796"/>
<organism evidence="10 11">
    <name type="scientific">Cladosporium halotolerans</name>
    <dbReference type="NCBI Taxonomy" id="1052096"/>
    <lineage>
        <taxon>Eukaryota</taxon>
        <taxon>Fungi</taxon>
        <taxon>Dikarya</taxon>
        <taxon>Ascomycota</taxon>
        <taxon>Pezizomycotina</taxon>
        <taxon>Dothideomycetes</taxon>
        <taxon>Dothideomycetidae</taxon>
        <taxon>Cladosporiales</taxon>
        <taxon>Cladosporiaceae</taxon>
        <taxon>Cladosporium</taxon>
    </lineage>
</organism>
<evidence type="ECO:0000256" key="5">
    <source>
        <dbReference type="ARBA" id="ARBA00022833"/>
    </source>
</evidence>
<dbReference type="AlphaFoldDB" id="A0AB34L3P1"/>
<dbReference type="InterPro" id="IPR013087">
    <property type="entry name" value="Znf_C2H2_type"/>
</dbReference>
<comment type="caution">
    <text evidence="10">The sequence shown here is derived from an EMBL/GenBank/DDBJ whole genome shotgun (WGS) entry which is preliminary data.</text>
</comment>
<reference evidence="10 11" key="1">
    <citation type="journal article" date="2020" name="Microbiol. Resour. Announc.">
        <title>Draft Genome Sequence of a Cladosporium Species Isolated from the Mesophotic Ascidian Didemnum maculosum.</title>
        <authorList>
            <person name="Gioti A."/>
            <person name="Siaperas R."/>
            <person name="Nikolaivits E."/>
            <person name="Le Goff G."/>
            <person name="Ouazzani J."/>
            <person name="Kotoulas G."/>
            <person name="Topakas E."/>
        </authorList>
    </citation>
    <scope>NUCLEOTIDE SEQUENCE [LARGE SCALE GENOMIC DNA]</scope>
    <source>
        <strain evidence="10 11">TM138-S3</strain>
    </source>
</reference>
<dbReference type="Gene3D" id="3.30.160.60">
    <property type="entry name" value="Classic Zinc Finger"/>
    <property type="match status" value="2"/>
</dbReference>
<feature type="domain" description="C2H2-type" evidence="9">
    <location>
        <begin position="38"/>
        <end position="65"/>
    </location>
</feature>
<evidence type="ECO:0000256" key="4">
    <source>
        <dbReference type="ARBA" id="ARBA00022771"/>
    </source>
</evidence>
<dbReference type="GO" id="GO:0008270">
    <property type="term" value="F:zinc ion binding"/>
    <property type="evidence" value="ECO:0007669"/>
    <property type="project" value="UniProtKB-KW"/>
</dbReference>
<dbReference type="GO" id="GO:0006351">
    <property type="term" value="P:DNA-templated transcription"/>
    <property type="evidence" value="ECO:0007669"/>
    <property type="project" value="InterPro"/>
</dbReference>
<accession>A0AB34L3P1</accession>
<feature type="domain" description="C2H2-type" evidence="9">
    <location>
        <begin position="66"/>
        <end position="94"/>
    </location>
</feature>
<name>A0AB34L3P1_9PEZI</name>
<keyword evidence="6" id="KW-0539">Nucleus</keyword>
<evidence type="ECO:0000313" key="11">
    <source>
        <dbReference type="Proteomes" id="UP000803884"/>
    </source>
</evidence>
<evidence type="ECO:0000256" key="3">
    <source>
        <dbReference type="ARBA" id="ARBA00022737"/>
    </source>
</evidence>
<keyword evidence="11" id="KW-1185">Reference proteome</keyword>
<dbReference type="PANTHER" id="PTHR40626">
    <property type="entry name" value="MIP31509P"/>
    <property type="match status" value="1"/>
</dbReference>
<dbReference type="PANTHER" id="PTHR40626:SF8">
    <property type="entry name" value="C2H2 FINGER DOMAIN TRANSCRIPTION FACTOR (EUROFUNG)-RELATED"/>
    <property type="match status" value="1"/>
</dbReference>
<dbReference type="GO" id="GO:0000978">
    <property type="term" value="F:RNA polymerase II cis-regulatory region sequence-specific DNA binding"/>
    <property type="evidence" value="ECO:0007669"/>
    <property type="project" value="InterPro"/>
</dbReference>
<dbReference type="InterPro" id="IPR007219">
    <property type="entry name" value="XnlR_reg_dom"/>
</dbReference>
<evidence type="ECO:0000256" key="1">
    <source>
        <dbReference type="ARBA" id="ARBA00004123"/>
    </source>
</evidence>
<dbReference type="EMBL" id="JAAQHG020000003">
    <property type="protein sequence ID" value="KAL1590005.1"/>
    <property type="molecule type" value="Genomic_DNA"/>
</dbReference>
<evidence type="ECO:0000256" key="2">
    <source>
        <dbReference type="ARBA" id="ARBA00022723"/>
    </source>
</evidence>
<keyword evidence="3" id="KW-0677">Repeat</keyword>
<feature type="region of interest" description="Disordered" evidence="8">
    <location>
        <begin position="91"/>
        <end position="122"/>
    </location>
</feature>
<keyword evidence="4 7" id="KW-0863">Zinc-finger</keyword>
<feature type="region of interest" description="Disordered" evidence="8">
    <location>
        <begin position="1"/>
        <end position="36"/>
    </location>
</feature>
<feature type="compositionally biased region" description="Polar residues" evidence="8">
    <location>
        <begin position="12"/>
        <end position="26"/>
    </location>
</feature>
<keyword evidence="5" id="KW-0862">Zinc</keyword>
<dbReference type="Pfam" id="PF04082">
    <property type="entry name" value="Fungal_trans"/>
    <property type="match status" value="1"/>
</dbReference>
<dbReference type="GO" id="GO:0005634">
    <property type="term" value="C:nucleus"/>
    <property type="evidence" value="ECO:0007669"/>
    <property type="project" value="UniProtKB-SubCell"/>
</dbReference>
<gene>
    <name evidence="10" type="ORF">WHR41_01352</name>
</gene>
<dbReference type="SUPFAM" id="SSF57667">
    <property type="entry name" value="beta-beta-alpha zinc fingers"/>
    <property type="match status" value="1"/>
</dbReference>
<protein>
    <recommendedName>
        <fullName evidence="9">C2H2-type domain-containing protein</fullName>
    </recommendedName>
</protein>
<evidence type="ECO:0000256" key="7">
    <source>
        <dbReference type="PROSITE-ProRule" id="PRU00042"/>
    </source>
</evidence>
<dbReference type="FunFam" id="3.30.160.60:FF:000190">
    <property type="entry name" value="C2H2 finger domain protein"/>
    <property type="match status" value="1"/>
</dbReference>
<evidence type="ECO:0000256" key="8">
    <source>
        <dbReference type="SAM" id="MobiDB-lite"/>
    </source>
</evidence>
<sequence length="830" mass="92955">MSAVAGAEMTTPVASPTASRKASNGTAPDKEKEKEKRYKCQFCNRAFSRSEHRSRHERSHTKERPFKCMKCRSTFVRRDLLLRHDRTVHAKDGGVPLQSDSKRKNNNAGKASPSAPPQTKLPELDDASLEQYGDSSDPFGVEQAAMLMANFQQKAAMSGQDVASITAEPLISPHGPQMMEQNVPYPGSMTLPQMQGWDQMLPQNPVKPEASSISSNGDPSHDLMNFSNGNAINNTLPPLMDRQQGQSNDGLPGFNPPLMAGNLTPGALSPFTSMMGPVSPVDYRRSPGPPQQCTMAKAPQVENEEQLRTILDNVRHCDSEGALIETFRLPVLSVLNRYLSTYFSFFHHHLPFIHPASFNPSKVPAALLLSVLSIGALYTFEQDQAYMLHIGSKVLITQFLQKRDNFSSRKCPLWIMQSSLLNMSFASWSGDPKGLEWACSIKSLLANMVAGNRYELNLRTEARSDRQPTHEEWIEDEGCRRTYYAVYIFFGLLTMTYNHTPAISFNEFDNLELPSSETLWNMDVTDNDGWYENLASSSNMSFRAAHDALFSGETARYSAFGTRVMINAILMEVWYHKRSPDALQDVVTEYKLRLALDTWEKSLELCEPETVVVQLSAPHKGHPLIFNSMAVYRNCRARLLVDLKSVQDALRYHDSYEVAAAMTHARDKVKRSQEMLNVIQACFDCIEVAALQGIRWVARTSATNWSIEHPLCGLDLMVILSLWLWRVEHDEAPATDEEAAMYQKLRNLFDDDSMDGVSQKLSSTVARLWGSMIDEVVVWGITKLMGESFKLHSQALIGYEDALMAEAEAERMHSSPDATIAPHAAEVAAY</sequence>
<proteinExistence type="predicted"/>
<dbReference type="Proteomes" id="UP000803884">
    <property type="component" value="Unassembled WGS sequence"/>
</dbReference>
<evidence type="ECO:0000259" key="9">
    <source>
        <dbReference type="PROSITE" id="PS50157"/>
    </source>
</evidence>
<dbReference type="PROSITE" id="PS50157">
    <property type="entry name" value="ZINC_FINGER_C2H2_2"/>
    <property type="match status" value="2"/>
</dbReference>
<dbReference type="GO" id="GO:0000785">
    <property type="term" value="C:chromatin"/>
    <property type="evidence" value="ECO:0007669"/>
    <property type="project" value="TreeGrafter"/>
</dbReference>
<dbReference type="InterPro" id="IPR036236">
    <property type="entry name" value="Znf_C2H2_sf"/>
</dbReference>
<dbReference type="CDD" id="cd12148">
    <property type="entry name" value="fungal_TF_MHR"/>
    <property type="match status" value="1"/>
</dbReference>